<sequence>MPVISIHEVLAFFYSDRPSQSEISSKGRSPNSLTLELYLHAFSC</sequence>
<dbReference type="AlphaFoldDB" id="A0AAW9PWT9"/>
<dbReference type="RefSeq" id="WP_330485931.1">
    <property type="nucleotide sequence ID" value="NZ_JAZBJZ010000138.1"/>
</dbReference>
<organism evidence="1 2">
    <name type="scientific">Tumidithrix elongata BACA0141</name>
    <dbReference type="NCBI Taxonomy" id="2716417"/>
    <lineage>
        <taxon>Bacteria</taxon>
        <taxon>Bacillati</taxon>
        <taxon>Cyanobacteriota</taxon>
        <taxon>Cyanophyceae</taxon>
        <taxon>Pseudanabaenales</taxon>
        <taxon>Pseudanabaenaceae</taxon>
        <taxon>Tumidithrix</taxon>
        <taxon>Tumidithrix elongata</taxon>
    </lineage>
</organism>
<dbReference type="EMBL" id="JAZBJZ010000138">
    <property type="protein sequence ID" value="MEE3719495.1"/>
    <property type="molecule type" value="Genomic_DNA"/>
</dbReference>
<comment type="caution">
    <text evidence="1">The sequence shown here is derived from an EMBL/GenBank/DDBJ whole genome shotgun (WGS) entry which is preliminary data.</text>
</comment>
<accession>A0AAW9PWT9</accession>
<proteinExistence type="predicted"/>
<protein>
    <submittedName>
        <fullName evidence="1">Uncharacterized protein</fullName>
    </submittedName>
</protein>
<reference evidence="1" key="1">
    <citation type="submission" date="2024-01" db="EMBL/GenBank/DDBJ databases">
        <title>Bank of Algae and Cyanobacteria of the Azores (BACA) strain genomes.</title>
        <authorList>
            <person name="Luz R."/>
            <person name="Cordeiro R."/>
            <person name="Fonseca A."/>
            <person name="Goncalves V."/>
        </authorList>
    </citation>
    <scope>NUCLEOTIDE SEQUENCE</scope>
    <source>
        <strain evidence="1">BACA0141</strain>
    </source>
</reference>
<evidence type="ECO:0000313" key="2">
    <source>
        <dbReference type="Proteomes" id="UP001333818"/>
    </source>
</evidence>
<keyword evidence="2" id="KW-1185">Reference proteome</keyword>
<name>A0AAW9PWT9_9CYAN</name>
<gene>
    <name evidence="1" type="ORF">V2H45_22380</name>
</gene>
<evidence type="ECO:0000313" key="1">
    <source>
        <dbReference type="EMBL" id="MEE3719495.1"/>
    </source>
</evidence>
<dbReference type="Proteomes" id="UP001333818">
    <property type="component" value="Unassembled WGS sequence"/>
</dbReference>